<feature type="non-terminal residue" evidence="3">
    <location>
        <position position="69"/>
    </location>
</feature>
<keyword evidence="4" id="KW-1185">Reference proteome</keyword>
<protein>
    <submittedName>
        <fullName evidence="3">Uncharacterized protein</fullName>
    </submittedName>
</protein>
<comment type="caution">
    <text evidence="3">The sequence shown here is derived from an EMBL/GenBank/DDBJ whole genome shotgun (WGS) entry which is preliminary data.</text>
</comment>
<feature type="chain" id="PRO_5045155304" evidence="2">
    <location>
        <begin position="19"/>
        <end position="69"/>
    </location>
</feature>
<proteinExistence type="predicted"/>
<evidence type="ECO:0000313" key="4">
    <source>
        <dbReference type="Proteomes" id="UP001162483"/>
    </source>
</evidence>
<evidence type="ECO:0000256" key="1">
    <source>
        <dbReference type="SAM" id="Phobius"/>
    </source>
</evidence>
<keyword evidence="2" id="KW-0732">Signal</keyword>
<keyword evidence="1" id="KW-0472">Membrane</keyword>
<name>A0ABN9EXH2_9NEOB</name>
<feature type="transmembrane region" description="Helical" evidence="1">
    <location>
        <begin position="28"/>
        <end position="47"/>
    </location>
</feature>
<gene>
    <name evidence="3" type="ORF">SPARVUS_LOCUS10722976</name>
</gene>
<keyword evidence="1" id="KW-0812">Transmembrane</keyword>
<organism evidence="3 4">
    <name type="scientific">Staurois parvus</name>
    <dbReference type="NCBI Taxonomy" id="386267"/>
    <lineage>
        <taxon>Eukaryota</taxon>
        <taxon>Metazoa</taxon>
        <taxon>Chordata</taxon>
        <taxon>Craniata</taxon>
        <taxon>Vertebrata</taxon>
        <taxon>Euteleostomi</taxon>
        <taxon>Amphibia</taxon>
        <taxon>Batrachia</taxon>
        <taxon>Anura</taxon>
        <taxon>Neobatrachia</taxon>
        <taxon>Ranoidea</taxon>
        <taxon>Ranidae</taxon>
        <taxon>Staurois</taxon>
    </lineage>
</organism>
<keyword evidence="1" id="KW-1133">Transmembrane helix</keyword>
<evidence type="ECO:0000256" key="2">
    <source>
        <dbReference type="SAM" id="SignalP"/>
    </source>
</evidence>
<feature type="signal peptide" evidence="2">
    <location>
        <begin position="1"/>
        <end position="18"/>
    </location>
</feature>
<dbReference type="EMBL" id="CATNWA010015939">
    <property type="protein sequence ID" value="CAI9588217.1"/>
    <property type="molecule type" value="Genomic_DNA"/>
</dbReference>
<reference evidence="3" key="1">
    <citation type="submission" date="2023-05" db="EMBL/GenBank/DDBJ databases">
        <authorList>
            <person name="Stuckert A."/>
        </authorList>
    </citation>
    <scope>NUCLEOTIDE SEQUENCE</scope>
</reference>
<dbReference type="Proteomes" id="UP001162483">
    <property type="component" value="Unassembled WGS sequence"/>
</dbReference>
<sequence length="69" mass="7281">MRKVGALLLVLLHSSVRASPALVWSCTTLYAPVVVLLGFDILTTGLGPGAQEKLHLIYSGCQCNANDSP</sequence>
<accession>A0ABN9EXH2</accession>
<evidence type="ECO:0000313" key="3">
    <source>
        <dbReference type="EMBL" id="CAI9588217.1"/>
    </source>
</evidence>